<organism evidence="2 3">
    <name type="scientific">Roseitalea porphyridii</name>
    <dbReference type="NCBI Taxonomy" id="1852022"/>
    <lineage>
        <taxon>Bacteria</taxon>
        <taxon>Pseudomonadati</taxon>
        <taxon>Pseudomonadota</taxon>
        <taxon>Alphaproteobacteria</taxon>
        <taxon>Hyphomicrobiales</taxon>
        <taxon>Ahrensiaceae</taxon>
        <taxon>Roseitalea</taxon>
    </lineage>
</organism>
<gene>
    <name evidence="2" type="ORF">E0E05_03125</name>
</gene>
<protein>
    <submittedName>
        <fullName evidence="2">Uncharacterized protein</fullName>
    </submittedName>
</protein>
<feature type="signal peptide" evidence="1">
    <location>
        <begin position="1"/>
        <end position="28"/>
    </location>
</feature>
<keyword evidence="1" id="KW-0732">Signal</keyword>
<dbReference type="Proteomes" id="UP000293719">
    <property type="component" value="Chromosome"/>
</dbReference>
<feature type="chain" id="PRO_5020549810" evidence="1">
    <location>
        <begin position="29"/>
        <end position="437"/>
    </location>
</feature>
<dbReference type="GeneID" id="90766277"/>
<dbReference type="AlphaFoldDB" id="A0A4P6UZB7"/>
<dbReference type="EMBL" id="CP036532">
    <property type="protein sequence ID" value="QBK29679.1"/>
    <property type="molecule type" value="Genomic_DNA"/>
</dbReference>
<evidence type="ECO:0000313" key="2">
    <source>
        <dbReference type="EMBL" id="QBK29679.1"/>
    </source>
</evidence>
<proteinExistence type="predicted"/>
<name>A0A4P6UZB7_9HYPH</name>
<keyword evidence="3" id="KW-1185">Reference proteome</keyword>
<dbReference type="OrthoDB" id="9815249at2"/>
<dbReference type="RefSeq" id="WP_131615394.1">
    <property type="nucleotide sequence ID" value="NZ_CP036532.1"/>
</dbReference>
<reference evidence="2 3" key="1">
    <citation type="journal article" date="2017" name="Int. J. Syst. Evol. Microbiol.">
        <title>Roseitalea porphyridii gen. nov., sp. nov., isolated from a red alga, and reclassification of Hoeflea suaedae Chung et al. 2013 as Pseudohoeflea suaedae gen. nov., comb. nov.</title>
        <authorList>
            <person name="Hyeon J.W."/>
            <person name="Jeong S.E."/>
            <person name="Baek K."/>
            <person name="Jeon C.O."/>
        </authorList>
    </citation>
    <scope>NUCLEOTIDE SEQUENCE [LARGE SCALE GENOMIC DNA]</scope>
    <source>
        <strain evidence="2 3">MA7-20</strain>
    </source>
</reference>
<accession>A0A4P6UZB7</accession>
<sequence length="437" mass="47695">MLARAKAVAQRLVVTAATTASLAGFAHAQSDTADVQALSAAYFGASTQTGRSDAFAEITRLAEDDNAARFVLGSAQFFAAIENLAQGLHRHGMRSGGTMVMLFRLPLPPNPDPEPLDYEAFRQLLETFHADLDLARATLSTVEPDVGFKIVSDMQQTRLNLTGAEVIPPEANLKAVALALRMLRGNAGEAQLVFAYDNADAIWLEGYANLLMAHLDFVLAHDFRRAFETTMHAAFPDADLPLAGYLVPEQEGGQDPWSDGRIFDLVALLHLIDFEVIAPERRAAVRTRLLDVIELSRANWAAIGAETDADREWLPGPQQGGSHPVEGVVVTAEAAEAWLEALDLFEAVLQGELLVPHFRLSTSRAAADIARNEGVGFGLDMRAFFERGDRFDLVLLLTGSALIPYARNGDVIDMEEWQQTRRALGRRGLFGSAVWFN</sequence>
<evidence type="ECO:0000256" key="1">
    <source>
        <dbReference type="SAM" id="SignalP"/>
    </source>
</evidence>
<dbReference type="KEGG" id="rpod:E0E05_03125"/>
<evidence type="ECO:0000313" key="3">
    <source>
        <dbReference type="Proteomes" id="UP000293719"/>
    </source>
</evidence>